<dbReference type="AlphaFoldDB" id="A0A9P6L0R8"/>
<accession>A0A9P6L0R8</accession>
<keyword evidence="2" id="KW-1185">Reference proteome</keyword>
<dbReference type="OrthoDB" id="10367571at2759"/>
<name>A0A9P6L0R8_9MICR</name>
<comment type="caution">
    <text evidence="1">The sequence shown here is derived from an EMBL/GenBank/DDBJ whole genome shotgun (WGS) entry which is preliminary data.</text>
</comment>
<evidence type="ECO:0000313" key="1">
    <source>
        <dbReference type="EMBL" id="KAF9764844.1"/>
    </source>
</evidence>
<reference evidence="1 2" key="1">
    <citation type="journal article" date="2020" name="Genome Biol. Evol.">
        <title>Comparative genomics of strictly vertically transmitted, feminizing microsporidia endosymbionts of amphipod crustaceans.</title>
        <authorList>
            <person name="Cormier A."/>
            <person name="Chebbi M.A."/>
            <person name="Giraud I."/>
            <person name="Wattier R."/>
            <person name="Teixeira M."/>
            <person name="Gilbert C."/>
            <person name="Rigaud T."/>
            <person name="Cordaux R."/>
        </authorList>
    </citation>
    <scope>NUCLEOTIDE SEQUENCE [LARGE SCALE GENOMIC DNA]</scope>
    <source>
        <strain evidence="1 2">Ou3-Ou53</strain>
    </source>
</reference>
<dbReference type="EMBL" id="SBJO01000007">
    <property type="protein sequence ID" value="KAF9764844.1"/>
    <property type="molecule type" value="Genomic_DNA"/>
</dbReference>
<evidence type="ECO:0000313" key="2">
    <source>
        <dbReference type="Proteomes" id="UP000740883"/>
    </source>
</evidence>
<proteinExistence type="predicted"/>
<dbReference type="Proteomes" id="UP000740883">
    <property type="component" value="Unassembled WGS sequence"/>
</dbReference>
<protein>
    <submittedName>
        <fullName evidence="1">Uncharacterized protein</fullName>
    </submittedName>
</protein>
<organism evidence="1 2">
    <name type="scientific">Nosema granulosis</name>
    <dbReference type="NCBI Taxonomy" id="83296"/>
    <lineage>
        <taxon>Eukaryota</taxon>
        <taxon>Fungi</taxon>
        <taxon>Fungi incertae sedis</taxon>
        <taxon>Microsporidia</taxon>
        <taxon>Nosematidae</taxon>
        <taxon>Nosema</taxon>
    </lineage>
</organism>
<gene>
    <name evidence="1" type="ORF">NGRA_0231</name>
</gene>
<sequence>MQRFLEENPEYHETFELLKSIDQQAEDSKESHHYIEREDLKLYKYIYKTRLFMKKEIYDYLHALLEDIVSQERNNIVSLENSCNLIEDNHIERLRNKLYTSKVEMPVEIDTTEIKILRMFLGRDIYFSDFREKLFFLKHFKGFKKHFKGSGEKEFVLQDIFYKSKSTNKVDDKMIEEINSIIPELKDDKGLIYMPFLGTYLKESTKETLFDRVSIGYKAIVLRALEEESAYKKIAQVLLYESPKNKILFLNTVEIEDKLRVYYKISQETIRRSLDLKKMFLETLDILKILPINKRHSLLVLVGWSKTFIYYKNIEEGIKLYKNIMKVVGKEEAIDWIISFKNKEKQIEHDVMGDMVILSEFYSAIVEYKETGYLNFEKFVNKAQKIEDRNIFSPFKWKEIALMY</sequence>